<comment type="similarity">
    <text evidence="2">Belongs to the ABC transporter superfamily. ABCB family. Multidrug resistance exporter (TC 3.A.1.201) subfamily.</text>
</comment>
<dbReference type="Pfam" id="PF00005">
    <property type="entry name" value="ABC_tran"/>
    <property type="match status" value="1"/>
</dbReference>
<dbReference type="STRING" id="31246.A0A183PKJ2"/>
<evidence type="ECO:0000313" key="12">
    <source>
        <dbReference type="EMBL" id="VDP67051.1"/>
    </source>
</evidence>
<dbReference type="GO" id="GO:0016020">
    <property type="term" value="C:membrane"/>
    <property type="evidence" value="ECO:0007669"/>
    <property type="project" value="UniProtKB-SubCell"/>
</dbReference>
<comment type="subcellular location">
    <subcellularLocation>
        <location evidence="1">Membrane</location>
        <topology evidence="1">Multi-pass membrane protein</topology>
    </subcellularLocation>
</comment>
<dbReference type="InterPro" id="IPR003593">
    <property type="entry name" value="AAA+_ATPase"/>
</dbReference>
<keyword evidence="8" id="KW-1278">Translocase</keyword>
<dbReference type="PANTHER" id="PTHR43394">
    <property type="entry name" value="ATP-DEPENDENT PERMEASE MDL1, MITOCHONDRIAL"/>
    <property type="match status" value="1"/>
</dbReference>
<dbReference type="CDD" id="cd03249">
    <property type="entry name" value="ABC_MTABC3_MDL1_MDL2"/>
    <property type="match status" value="1"/>
</dbReference>
<keyword evidence="3" id="KW-0813">Transport</keyword>
<dbReference type="PROSITE" id="PS00211">
    <property type="entry name" value="ABC_TRANSPORTER_1"/>
    <property type="match status" value="1"/>
</dbReference>
<dbReference type="GO" id="GO:0016887">
    <property type="term" value="F:ATP hydrolysis activity"/>
    <property type="evidence" value="ECO:0007669"/>
    <property type="project" value="InterPro"/>
</dbReference>
<keyword evidence="4" id="KW-0812">Transmembrane</keyword>
<evidence type="ECO:0000313" key="13">
    <source>
        <dbReference type="Proteomes" id="UP000269396"/>
    </source>
</evidence>
<proteinExistence type="inferred from homology"/>
<dbReference type="GO" id="GO:0015421">
    <property type="term" value="F:ABC-type oligopeptide transporter activity"/>
    <property type="evidence" value="ECO:0007669"/>
    <property type="project" value="TreeGrafter"/>
</dbReference>
<evidence type="ECO:0000256" key="10">
    <source>
        <dbReference type="ARBA" id="ARBA00023136"/>
    </source>
</evidence>
<organism evidence="12 13">
    <name type="scientific">Schistosoma mattheei</name>
    <dbReference type="NCBI Taxonomy" id="31246"/>
    <lineage>
        <taxon>Eukaryota</taxon>
        <taxon>Metazoa</taxon>
        <taxon>Spiralia</taxon>
        <taxon>Lophotrochozoa</taxon>
        <taxon>Platyhelminthes</taxon>
        <taxon>Trematoda</taxon>
        <taxon>Digenea</taxon>
        <taxon>Strigeidida</taxon>
        <taxon>Schistosomatoidea</taxon>
        <taxon>Schistosomatidae</taxon>
        <taxon>Schistosoma</taxon>
    </lineage>
</organism>
<protein>
    <submittedName>
        <fullName evidence="12">Uncharacterized protein</fullName>
    </submittedName>
</protein>
<dbReference type="InterPro" id="IPR039421">
    <property type="entry name" value="Type_1_exporter"/>
</dbReference>
<evidence type="ECO:0000256" key="6">
    <source>
        <dbReference type="ARBA" id="ARBA00022741"/>
    </source>
</evidence>
<dbReference type="Gene3D" id="1.20.1560.10">
    <property type="entry name" value="ABC transporter type 1, transmembrane domain"/>
    <property type="match status" value="1"/>
</dbReference>
<dbReference type="FunFam" id="3.40.50.300:FF:000479">
    <property type="entry name" value="Multidrug resistance protein 1A"/>
    <property type="match status" value="1"/>
</dbReference>
<accession>A0A183PKJ2</accession>
<keyword evidence="13" id="KW-1185">Reference proteome</keyword>
<evidence type="ECO:0000256" key="9">
    <source>
        <dbReference type="ARBA" id="ARBA00022989"/>
    </source>
</evidence>
<dbReference type="Gene3D" id="3.40.50.300">
    <property type="entry name" value="P-loop containing nucleotide triphosphate hydrolases"/>
    <property type="match status" value="1"/>
</dbReference>
<evidence type="ECO:0000256" key="2">
    <source>
        <dbReference type="ARBA" id="ARBA00007577"/>
    </source>
</evidence>
<keyword evidence="7" id="KW-0067">ATP-binding</keyword>
<gene>
    <name evidence="12" type="ORF">SMTD_LOCUS14878</name>
</gene>
<dbReference type="EMBL" id="UZAL01035153">
    <property type="protein sequence ID" value="VDP67051.1"/>
    <property type="molecule type" value="Genomic_DNA"/>
</dbReference>
<dbReference type="GO" id="GO:0005524">
    <property type="term" value="F:ATP binding"/>
    <property type="evidence" value="ECO:0007669"/>
    <property type="project" value="UniProtKB-KW"/>
</dbReference>
<dbReference type="InterPro" id="IPR036640">
    <property type="entry name" value="ABC1_TM_sf"/>
</dbReference>
<dbReference type="PANTHER" id="PTHR43394:SF1">
    <property type="entry name" value="ATP-BINDING CASSETTE SUB-FAMILY B MEMBER 10, MITOCHONDRIAL"/>
    <property type="match status" value="1"/>
</dbReference>
<evidence type="ECO:0000256" key="8">
    <source>
        <dbReference type="ARBA" id="ARBA00022967"/>
    </source>
</evidence>
<evidence type="ECO:0000256" key="5">
    <source>
        <dbReference type="ARBA" id="ARBA00022737"/>
    </source>
</evidence>
<keyword evidence="6" id="KW-0547">Nucleotide-binding</keyword>
<sequence length="300" mass="33849">MCSQALGRITAFTTKTKEAEEAMRRIFTVIDRKPTIDTNQGDQPKETFSGHIEFKHVNFRYPTRPETKVLKNFTYSIQPGSKIALVGQSGCGKSTLIQLLQRFYDPTDYGLENGIFFDGINLRQLAPCWIRRQIGIVSQEPILFNISLRDNIAYGDNSRIVSMDEIIEAAKLANIHDFILSLPNAYETLAGQDGSQLSGGQKQRIAIARALIRKPSLLLFDEATSALDNENQRLIQKSLNDAMVTCTSIIIAHRLNTIQNVDLIIVLSNGHIIEYGQMNELLTKKGEFFNLYQLDNTKYE</sequence>
<dbReference type="SUPFAM" id="SSF52540">
    <property type="entry name" value="P-loop containing nucleoside triphosphate hydrolases"/>
    <property type="match status" value="1"/>
</dbReference>
<evidence type="ECO:0000256" key="11">
    <source>
        <dbReference type="ARBA" id="ARBA00023180"/>
    </source>
</evidence>
<keyword evidence="10" id="KW-0472">Membrane</keyword>
<keyword evidence="5" id="KW-0677">Repeat</keyword>
<reference evidence="12 13" key="1">
    <citation type="submission" date="2018-11" db="EMBL/GenBank/DDBJ databases">
        <authorList>
            <consortium name="Pathogen Informatics"/>
        </authorList>
    </citation>
    <scope>NUCLEOTIDE SEQUENCE [LARGE SCALE GENOMIC DNA]</scope>
    <source>
        <strain>Denwood</strain>
        <strain evidence="13">Zambia</strain>
    </source>
</reference>
<dbReference type="SMART" id="SM00382">
    <property type="entry name" value="AAA"/>
    <property type="match status" value="1"/>
</dbReference>
<dbReference type="Proteomes" id="UP000269396">
    <property type="component" value="Unassembled WGS sequence"/>
</dbReference>
<evidence type="ECO:0000256" key="4">
    <source>
        <dbReference type="ARBA" id="ARBA00022692"/>
    </source>
</evidence>
<evidence type="ECO:0000256" key="1">
    <source>
        <dbReference type="ARBA" id="ARBA00004141"/>
    </source>
</evidence>
<dbReference type="InterPro" id="IPR017871">
    <property type="entry name" value="ABC_transporter-like_CS"/>
</dbReference>
<keyword evidence="11" id="KW-0325">Glycoprotein</keyword>
<dbReference type="PROSITE" id="PS50893">
    <property type="entry name" value="ABC_TRANSPORTER_2"/>
    <property type="match status" value="1"/>
</dbReference>
<evidence type="ECO:0000256" key="7">
    <source>
        <dbReference type="ARBA" id="ARBA00022840"/>
    </source>
</evidence>
<dbReference type="InterPro" id="IPR003439">
    <property type="entry name" value="ABC_transporter-like_ATP-bd"/>
</dbReference>
<name>A0A183PKJ2_9TREM</name>
<keyword evidence="9" id="KW-1133">Transmembrane helix</keyword>
<dbReference type="AlphaFoldDB" id="A0A183PKJ2"/>
<dbReference type="InterPro" id="IPR027417">
    <property type="entry name" value="P-loop_NTPase"/>
</dbReference>
<evidence type="ECO:0000256" key="3">
    <source>
        <dbReference type="ARBA" id="ARBA00022448"/>
    </source>
</evidence>